<name>A0A0D0A9C9_9AGAM</name>
<dbReference type="EMBL" id="KN835154">
    <property type="protein sequence ID" value="KIK46815.1"/>
    <property type="molecule type" value="Genomic_DNA"/>
</dbReference>
<evidence type="ECO:0000256" key="1">
    <source>
        <dbReference type="SAM" id="MobiDB-lite"/>
    </source>
</evidence>
<organism evidence="2 3">
    <name type="scientific">Suillus luteus UH-Slu-Lm8-n1</name>
    <dbReference type="NCBI Taxonomy" id="930992"/>
    <lineage>
        <taxon>Eukaryota</taxon>
        <taxon>Fungi</taxon>
        <taxon>Dikarya</taxon>
        <taxon>Basidiomycota</taxon>
        <taxon>Agaricomycotina</taxon>
        <taxon>Agaricomycetes</taxon>
        <taxon>Agaricomycetidae</taxon>
        <taxon>Boletales</taxon>
        <taxon>Suillineae</taxon>
        <taxon>Suillaceae</taxon>
        <taxon>Suillus</taxon>
    </lineage>
</organism>
<dbReference type="HOGENOM" id="CLU_3051967_0_0_1"/>
<gene>
    <name evidence="2" type="ORF">CY34DRAFT_799980</name>
</gene>
<accession>A0A0D0A9C9</accession>
<evidence type="ECO:0000313" key="2">
    <source>
        <dbReference type="EMBL" id="KIK46815.1"/>
    </source>
</evidence>
<dbReference type="InParanoid" id="A0A0D0A9C9"/>
<proteinExistence type="predicted"/>
<sequence>MNPALHLGVSYNLCGFSDTDFKPFLSTSITHILPSPSRSSPSKAASGGHGSTCS</sequence>
<reference evidence="3" key="2">
    <citation type="submission" date="2015-01" db="EMBL/GenBank/DDBJ databases">
        <title>Evolutionary Origins and Diversification of the Mycorrhizal Mutualists.</title>
        <authorList>
            <consortium name="DOE Joint Genome Institute"/>
            <consortium name="Mycorrhizal Genomics Consortium"/>
            <person name="Kohler A."/>
            <person name="Kuo A."/>
            <person name="Nagy L.G."/>
            <person name="Floudas D."/>
            <person name="Copeland A."/>
            <person name="Barry K.W."/>
            <person name="Cichocki N."/>
            <person name="Veneault-Fourrey C."/>
            <person name="LaButti K."/>
            <person name="Lindquist E.A."/>
            <person name="Lipzen A."/>
            <person name="Lundell T."/>
            <person name="Morin E."/>
            <person name="Murat C."/>
            <person name="Riley R."/>
            <person name="Ohm R."/>
            <person name="Sun H."/>
            <person name="Tunlid A."/>
            <person name="Henrissat B."/>
            <person name="Grigoriev I.V."/>
            <person name="Hibbett D.S."/>
            <person name="Martin F."/>
        </authorList>
    </citation>
    <scope>NUCLEOTIDE SEQUENCE [LARGE SCALE GENOMIC DNA]</scope>
    <source>
        <strain evidence="3">UH-Slu-Lm8-n1</strain>
    </source>
</reference>
<dbReference type="AlphaFoldDB" id="A0A0D0A9C9"/>
<evidence type="ECO:0000313" key="3">
    <source>
        <dbReference type="Proteomes" id="UP000054485"/>
    </source>
</evidence>
<keyword evidence="3" id="KW-1185">Reference proteome</keyword>
<dbReference type="Proteomes" id="UP000054485">
    <property type="component" value="Unassembled WGS sequence"/>
</dbReference>
<protein>
    <submittedName>
        <fullName evidence="2">Unplaced genomic scaffold CY34scaffold_23, whole genome shotgun sequence</fullName>
    </submittedName>
</protein>
<reference evidence="2 3" key="1">
    <citation type="submission" date="2014-04" db="EMBL/GenBank/DDBJ databases">
        <authorList>
            <consortium name="DOE Joint Genome Institute"/>
            <person name="Kuo A."/>
            <person name="Ruytinx J."/>
            <person name="Rineau F."/>
            <person name="Colpaert J."/>
            <person name="Kohler A."/>
            <person name="Nagy L.G."/>
            <person name="Floudas D."/>
            <person name="Copeland A."/>
            <person name="Barry K.W."/>
            <person name="Cichocki N."/>
            <person name="Veneault-Fourrey C."/>
            <person name="LaButti K."/>
            <person name="Lindquist E.A."/>
            <person name="Lipzen A."/>
            <person name="Lundell T."/>
            <person name="Morin E."/>
            <person name="Murat C."/>
            <person name="Sun H."/>
            <person name="Tunlid A."/>
            <person name="Henrissat B."/>
            <person name="Grigoriev I.V."/>
            <person name="Hibbett D.S."/>
            <person name="Martin F."/>
            <person name="Nordberg H.P."/>
            <person name="Cantor M.N."/>
            <person name="Hua S.X."/>
        </authorList>
    </citation>
    <scope>NUCLEOTIDE SEQUENCE [LARGE SCALE GENOMIC DNA]</scope>
    <source>
        <strain evidence="2 3">UH-Slu-Lm8-n1</strain>
    </source>
</reference>
<feature type="region of interest" description="Disordered" evidence="1">
    <location>
        <begin position="33"/>
        <end position="54"/>
    </location>
</feature>